<dbReference type="Proteomes" id="UP000193200">
    <property type="component" value="Unassembled WGS sequence"/>
</dbReference>
<dbReference type="PRINTS" id="PR00598">
    <property type="entry name" value="HTHMARR"/>
</dbReference>
<reference evidence="3 4" key="1">
    <citation type="submission" date="2017-03" db="EMBL/GenBank/DDBJ databases">
        <authorList>
            <person name="Afonso C.L."/>
            <person name="Miller P.J."/>
            <person name="Scott M.A."/>
            <person name="Spackman E."/>
            <person name="Goraichik I."/>
            <person name="Dimitrov K.M."/>
            <person name="Suarez D.L."/>
            <person name="Swayne D.E."/>
        </authorList>
    </citation>
    <scope>NUCLEOTIDE SEQUENCE [LARGE SCALE GENOMIC DNA]</scope>
    <source>
        <strain evidence="3 4">CECT 7691</strain>
    </source>
</reference>
<dbReference type="FunCoup" id="A0A1Y5RG49">
    <property type="interactions" value="43"/>
</dbReference>
<dbReference type="EMBL" id="FWFR01000001">
    <property type="protein sequence ID" value="SLN16435.1"/>
    <property type="molecule type" value="Genomic_DNA"/>
</dbReference>
<dbReference type="PROSITE" id="PS50995">
    <property type="entry name" value="HTH_MARR_2"/>
    <property type="match status" value="1"/>
</dbReference>
<dbReference type="PANTHER" id="PTHR33164:SF89">
    <property type="entry name" value="MARR FAMILY REGULATORY PROTEIN"/>
    <property type="match status" value="1"/>
</dbReference>
<dbReference type="RefSeq" id="WP_085881696.1">
    <property type="nucleotide sequence ID" value="NZ_FWFR01000001.1"/>
</dbReference>
<evidence type="ECO:0000256" key="1">
    <source>
        <dbReference type="SAM" id="MobiDB-lite"/>
    </source>
</evidence>
<gene>
    <name evidence="3" type="primary">nicR_1</name>
    <name evidence="3" type="ORF">OCH7691_00348</name>
</gene>
<keyword evidence="4" id="KW-1185">Reference proteome</keyword>
<evidence type="ECO:0000259" key="2">
    <source>
        <dbReference type="PROSITE" id="PS50995"/>
    </source>
</evidence>
<dbReference type="InterPro" id="IPR036388">
    <property type="entry name" value="WH-like_DNA-bd_sf"/>
</dbReference>
<protein>
    <submittedName>
        <fullName evidence="3">HTH-type transcriptional repressor NicR</fullName>
    </submittedName>
</protein>
<sequence length="175" mass="19114">MQERTGQDRSSPGGKEEPARPGSAADQRAQRGFDLGILPELVGYNIRRAQVLVFQDFARRIERHRITPGQFGVLTIIHRNAGLNQSDLGQAMGVDRSTVVAVIGRLEKRGLVERRPAPNDRRSYALHLSPQGETLYDVLAGDVRAHDEGVTEALDAGERAELIALLKKLNGNGAS</sequence>
<dbReference type="AlphaFoldDB" id="A0A1Y5RG49"/>
<dbReference type="OrthoDB" id="8228089at2"/>
<organism evidence="3 4">
    <name type="scientific">Oceanibacterium hippocampi</name>
    <dbReference type="NCBI Taxonomy" id="745714"/>
    <lineage>
        <taxon>Bacteria</taxon>
        <taxon>Pseudomonadati</taxon>
        <taxon>Pseudomonadota</taxon>
        <taxon>Alphaproteobacteria</taxon>
        <taxon>Sneathiellales</taxon>
        <taxon>Sneathiellaceae</taxon>
        <taxon>Oceanibacterium</taxon>
    </lineage>
</organism>
<dbReference type="GO" id="GO:0003700">
    <property type="term" value="F:DNA-binding transcription factor activity"/>
    <property type="evidence" value="ECO:0007669"/>
    <property type="project" value="InterPro"/>
</dbReference>
<accession>A0A1Y5RG49</accession>
<dbReference type="GO" id="GO:0006950">
    <property type="term" value="P:response to stress"/>
    <property type="evidence" value="ECO:0007669"/>
    <property type="project" value="TreeGrafter"/>
</dbReference>
<proteinExistence type="predicted"/>
<dbReference type="InterPro" id="IPR000835">
    <property type="entry name" value="HTH_MarR-typ"/>
</dbReference>
<name>A0A1Y5RG49_9PROT</name>
<feature type="domain" description="HTH marR-type" evidence="2">
    <location>
        <begin position="39"/>
        <end position="171"/>
    </location>
</feature>
<dbReference type="SUPFAM" id="SSF46785">
    <property type="entry name" value="Winged helix' DNA-binding domain"/>
    <property type="match status" value="1"/>
</dbReference>
<feature type="region of interest" description="Disordered" evidence="1">
    <location>
        <begin position="1"/>
        <end position="30"/>
    </location>
</feature>
<dbReference type="InParanoid" id="A0A1Y5RG49"/>
<dbReference type="PANTHER" id="PTHR33164">
    <property type="entry name" value="TRANSCRIPTIONAL REGULATOR, MARR FAMILY"/>
    <property type="match status" value="1"/>
</dbReference>
<evidence type="ECO:0000313" key="4">
    <source>
        <dbReference type="Proteomes" id="UP000193200"/>
    </source>
</evidence>
<dbReference type="SMART" id="SM00347">
    <property type="entry name" value="HTH_MARR"/>
    <property type="match status" value="1"/>
</dbReference>
<dbReference type="Gene3D" id="1.10.10.10">
    <property type="entry name" value="Winged helix-like DNA-binding domain superfamily/Winged helix DNA-binding domain"/>
    <property type="match status" value="1"/>
</dbReference>
<dbReference type="InterPro" id="IPR036390">
    <property type="entry name" value="WH_DNA-bd_sf"/>
</dbReference>
<dbReference type="InterPro" id="IPR039422">
    <property type="entry name" value="MarR/SlyA-like"/>
</dbReference>
<evidence type="ECO:0000313" key="3">
    <source>
        <dbReference type="EMBL" id="SLN16435.1"/>
    </source>
</evidence>
<dbReference type="Pfam" id="PF01047">
    <property type="entry name" value="MarR"/>
    <property type="match status" value="1"/>
</dbReference>